<dbReference type="KEGG" id="pbi:112540503"/>
<dbReference type="InterPro" id="IPR027873">
    <property type="entry name" value="PAXX"/>
</dbReference>
<sequence>MLQVQDGGQSVTFDLYKASLPEARRQLQDLTFGLVEQVQTLEKHLEESAAAAATSVALRSPGKKILPSQTLLEADLSPQKRRGGASPSKKRLPGESLINPGFRSKKIPTGVDFEDA</sequence>
<dbReference type="AlphaFoldDB" id="A0A9F5IQT8"/>
<keyword evidence="2" id="KW-1185">Reference proteome</keyword>
<dbReference type="GO" id="GO:0006303">
    <property type="term" value="P:double-strand break repair via nonhomologous end joining"/>
    <property type="evidence" value="ECO:0007669"/>
    <property type="project" value="InterPro"/>
</dbReference>
<protein>
    <submittedName>
        <fullName evidence="3">Protein PAXX</fullName>
    </submittedName>
</protein>
<dbReference type="GO" id="GO:0035861">
    <property type="term" value="C:site of double-strand break"/>
    <property type="evidence" value="ECO:0007669"/>
    <property type="project" value="TreeGrafter"/>
</dbReference>
<gene>
    <name evidence="3" type="primary">PAXX</name>
</gene>
<dbReference type="PANTHER" id="PTHR28586:SF1">
    <property type="entry name" value="PROTEIN PAXX"/>
    <property type="match status" value="1"/>
</dbReference>
<reference evidence="3" key="1">
    <citation type="submission" date="2025-08" db="UniProtKB">
        <authorList>
            <consortium name="RefSeq"/>
        </authorList>
    </citation>
    <scope>IDENTIFICATION</scope>
    <source>
        <tissue evidence="3">Liver</tissue>
    </source>
</reference>
<proteinExistence type="predicted"/>
<dbReference type="GeneID" id="112540503"/>
<dbReference type="Proteomes" id="UP000695026">
    <property type="component" value="Unplaced"/>
</dbReference>
<dbReference type="GO" id="GO:0070419">
    <property type="term" value="C:nonhomologous end joining complex"/>
    <property type="evidence" value="ECO:0007669"/>
    <property type="project" value="TreeGrafter"/>
</dbReference>
<organism evidence="2 3">
    <name type="scientific">Python bivittatus</name>
    <name type="common">Burmese python</name>
    <name type="synonym">Python molurus bivittatus</name>
    <dbReference type="NCBI Taxonomy" id="176946"/>
    <lineage>
        <taxon>Eukaryota</taxon>
        <taxon>Metazoa</taxon>
        <taxon>Chordata</taxon>
        <taxon>Craniata</taxon>
        <taxon>Vertebrata</taxon>
        <taxon>Euteleostomi</taxon>
        <taxon>Lepidosauria</taxon>
        <taxon>Squamata</taxon>
        <taxon>Bifurcata</taxon>
        <taxon>Unidentata</taxon>
        <taxon>Episquamata</taxon>
        <taxon>Toxicofera</taxon>
        <taxon>Serpentes</taxon>
        <taxon>Henophidia</taxon>
        <taxon>Pythonidae</taxon>
        <taxon>Python</taxon>
    </lineage>
</organism>
<evidence type="ECO:0000313" key="3">
    <source>
        <dbReference type="RefSeq" id="XP_025021733.1"/>
    </source>
</evidence>
<feature type="region of interest" description="Disordered" evidence="1">
    <location>
        <begin position="69"/>
        <end position="116"/>
    </location>
</feature>
<evidence type="ECO:0000313" key="2">
    <source>
        <dbReference type="Proteomes" id="UP000695026"/>
    </source>
</evidence>
<dbReference type="OrthoDB" id="5969703at2759"/>
<dbReference type="CTD" id="286257"/>
<evidence type="ECO:0000256" key="1">
    <source>
        <dbReference type="SAM" id="MobiDB-lite"/>
    </source>
</evidence>
<dbReference type="RefSeq" id="XP_025021733.1">
    <property type="nucleotide sequence ID" value="XM_025165965.1"/>
</dbReference>
<accession>A0A9F5IQT8</accession>
<dbReference type="GO" id="GO:0005634">
    <property type="term" value="C:nucleus"/>
    <property type="evidence" value="ECO:0007669"/>
    <property type="project" value="TreeGrafter"/>
</dbReference>
<dbReference type="OMA" id="DVNSYCT"/>
<feature type="compositionally biased region" description="Basic residues" evidence="1">
    <location>
        <begin position="79"/>
        <end position="91"/>
    </location>
</feature>
<name>A0A9F5IQT8_PYTBI</name>
<dbReference type="GO" id="GO:0060090">
    <property type="term" value="F:molecular adaptor activity"/>
    <property type="evidence" value="ECO:0007669"/>
    <property type="project" value="TreeGrafter"/>
</dbReference>
<dbReference type="Pfam" id="PF15384">
    <property type="entry name" value="PAXX"/>
    <property type="match status" value="1"/>
</dbReference>
<dbReference type="PANTHER" id="PTHR28586">
    <property type="entry name" value="PROTEIN PAXX"/>
    <property type="match status" value="1"/>
</dbReference>